<evidence type="ECO:0000313" key="2">
    <source>
        <dbReference type="EMBL" id="MBF2708498.1"/>
    </source>
</evidence>
<gene>
    <name evidence="2" type="ORF">IR213_07830</name>
</gene>
<keyword evidence="1" id="KW-0812">Transmembrane</keyword>
<organism evidence="2 3">
    <name type="scientific">Flavobacterium soyangense</name>
    <dbReference type="NCBI Taxonomy" id="2023265"/>
    <lineage>
        <taxon>Bacteria</taxon>
        <taxon>Pseudomonadati</taxon>
        <taxon>Bacteroidota</taxon>
        <taxon>Flavobacteriia</taxon>
        <taxon>Flavobacteriales</taxon>
        <taxon>Flavobacteriaceae</taxon>
        <taxon>Flavobacterium</taxon>
    </lineage>
</organism>
<proteinExistence type="predicted"/>
<comment type="caution">
    <text evidence="2">The sequence shown here is derived from an EMBL/GenBank/DDBJ whole genome shotgun (WGS) entry which is preliminary data.</text>
</comment>
<keyword evidence="1" id="KW-1133">Transmembrane helix</keyword>
<name>A0A930XZ44_9FLAO</name>
<evidence type="ECO:0000313" key="3">
    <source>
        <dbReference type="Proteomes" id="UP000646211"/>
    </source>
</evidence>
<dbReference type="RefSeq" id="WP_194311753.1">
    <property type="nucleotide sequence ID" value="NZ_JADHEC010000014.1"/>
</dbReference>
<dbReference type="Proteomes" id="UP000646211">
    <property type="component" value="Unassembled WGS sequence"/>
</dbReference>
<dbReference type="AlphaFoldDB" id="A0A930XZ44"/>
<protein>
    <submittedName>
        <fullName evidence="2">Uncharacterized protein</fullName>
    </submittedName>
</protein>
<keyword evidence="3" id="KW-1185">Reference proteome</keyword>
<accession>A0A930XZ44</accession>
<reference evidence="2" key="1">
    <citation type="submission" date="2020-11" db="EMBL/GenBank/DDBJ databases">
        <title>Genome of Flavobacterium soyangense.</title>
        <authorList>
            <person name="Liu Q."/>
            <person name="Xin Y.-H."/>
        </authorList>
    </citation>
    <scope>NUCLEOTIDE SEQUENCE</scope>
    <source>
        <strain evidence="2">CGMCC 1.13493</strain>
    </source>
</reference>
<sequence>MKVDKYSNIVLTVLAYSFYILQGTSFVLTIVTFINGISFIKMKKDTQSYLVLIIDGLLMVIFSYEMYWFLNHL</sequence>
<keyword evidence="1" id="KW-0472">Membrane</keyword>
<evidence type="ECO:0000256" key="1">
    <source>
        <dbReference type="SAM" id="Phobius"/>
    </source>
</evidence>
<feature type="transmembrane region" description="Helical" evidence="1">
    <location>
        <begin position="16"/>
        <end position="37"/>
    </location>
</feature>
<feature type="transmembrane region" description="Helical" evidence="1">
    <location>
        <begin position="49"/>
        <end position="70"/>
    </location>
</feature>
<dbReference type="EMBL" id="JADHEC010000014">
    <property type="protein sequence ID" value="MBF2708498.1"/>
    <property type="molecule type" value="Genomic_DNA"/>
</dbReference>